<dbReference type="GO" id="GO:0016787">
    <property type="term" value="F:hydrolase activity"/>
    <property type="evidence" value="ECO:0007669"/>
    <property type="project" value="UniProtKB-KW"/>
</dbReference>
<dbReference type="PANTHER" id="PTHR43798">
    <property type="entry name" value="MONOACYLGLYCEROL LIPASE"/>
    <property type="match status" value="1"/>
</dbReference>
<evidence type="ECO:0000259" key="1">
    <source>
        <dbReference type="Pfam" id="PF12697"/>
    </source>
</evidence>
<evidence type="ECO:0000313" key="2">
    <source>
        <dbReference type="EMBL" id="NCI51527.1"/>
    </source>
</evidence>
<dbReference type="InterPro" id="IPR050266">
    <property type="entry name" value="AB_hydrolase_sf"/>
</dbReference>
<keyword evidence="3" id="KW-1185">Reference proteome</keyword>
<dbReference type="PRINTS" id="PR00111">
    <property type="entry name" value="ABHYDROLASE"/>
</dbReference>
<dbReference type="InterPro" id="IPR029058">
    <property type="entry name" value="AB_hydrolase_fold"/>
</dbReference>
<keyword evidence="2" id="KW-0378">Hydrolase</keyword>
<organism evidence="2 3">
    <name type="scientific">Sediminibacterium roseum</name>
    <dbReference type="NCBI Taxonomy" id="1978412"/>
    <lineage>
        <taxon>Bacteria</taxon>
        <taxon>Pseudomonadati</taxon>
        <taxon>Bacteroidota</taxon>
        <taxon>Chitinophagia</taxon>
        <taxon>Chitinophagales</taxon>
        <taxon>Chitinophagaceae</taxon>
        <taxon>Sediminibacterium</taxon>
    </lineage>
</organism>
<reference evidence="2 3" key="1">
    <citation type="submission" date="2020-01" db="EMBL/GenBank/DDBJ databases">
        <title>Genome analysis.</title>
        <authorList>
            <person name="Wu S."/>
            <person name="Wang G."/>
        </authorList>
    </citation>
    <scope>NUCLEOTIDE SEQUENCE [LARGE SCALE GENOMIC DNA]</scope>
    <source>
        <strain evidence="2 3">SYL130</strain>
    </source>
</reference>
<dbReference type="Pfam" id="PF12697">
    <property type="entry name" value="Abhydrolase_6"/>
    <property type="match status" value="1"/>
</dbReference>
<dbReference type="PRINTS" id="PR00412">
    <property type="entry name" value="EPOXHYDRLASE"/>
</dbReference>
<sequence>MRKHFTYNQSKIAYNIEGQGAPVVLVHGFGEDGSVWKKQVDFLREYFTLIVPDLPGSGGSDLLDADRFDSNMIDVYADCLYALLQEEKTVPCAMLGHSMGGYITLAFAEKYPASLHRFGLVHSTAFADGEEKKKNREKSIAMIEEYGSLAFLKNTTPNLFAAKFKTEHPESVQALIDAGASFSKQSLQQYTRAMMLRPDRTHVLLSNSLPVLFVIGTEDVAAPLADVIKQVSLPNISYIHVLQDSGHMGMWEAPDLLNRHLLSFLNH</sequence>
<protein>
    <submittedName>
        <fullName evidence="2">Alpha/beta hydrolase</fullName>
    </submittedName>
</protein>
<dbReference type="InterPro" id="IPR000639">
    <property type="entry name" value="Epox_hydrolase-like"/>
</dbReference>
<feature type="domain" description="AB hydrolase-1" evidence="1">
    <location>
        <begin position="23"/>
        <end position="258"/>
    </location>
</feature>
<dbReference type="Proteomes" id="UP000753802">
    <property type="component" value="Unassembled WGS sequence"/>
</dbReference>
<dbReference type="InterPro" id="IPR000073">
    <property type="entry name" value="AB_hydrolase_1"/>
</dbReference>
<comment type="caution">
    <text evidence="2">The sequence shown here is derived from an EMBL/GenBank/DDBJ whole genome shotgun (WGS) entry which is preliminary data.</text>
</comment>
<proteinExistence type="predicted"/>
<evidence type="ECO:0000313" key="3">
    <source>
        <dbReference type="Proteomes" id="UP000753802"/>
    </source>
</evidence>
<dbReference type="SUPFAM" id="SSF53474">
    <property type="entry name" value="alpha/beta-Hydrolases"/>
    <property type="match status" value="1"/>
</dbReference>
<accession>A0ABW9ZWJ1</accession>
<dbReference type="Gene3D" id="3.40.50.1820">
    <property type="entry name" value="alpha/beta hydrolase"/>
    <property type="match status" value="1"/>
</dbReference>
<dbReference type="RefSeq" id="WP_161819807.1">
    <property type="nucleotide sequence ID" value="NZ_JAACJS010000015.1"/>
</dbReference>
<dbReference type="EMBL" id="JAACJS010000015">
    <property type="protein sequence ID" value="NCI51527.1"/>
    <property type="molecule type" value="Genomic_DNA"/>
</dbReference>
<name>A0ABW9ZWJ1_9BACT</name>
<gene>
    <name evidence="2" type="ORF">GWC95_16480</name>
</gene>